<name>A0A1S2YK09_CICAR</name>
<comment type="similarity">
    <text evidence="1">Belongs to the PPR family. P subfamily.</text>
</comment>
<dbReference type="PANTHER" id="PTHR47933:SF23">
    <property type="entry name" value="OS02G0468500 PROTEIN"/>
    <property type="match status" value="1"/>
</dbReference>
<dbReference type="RefSeq" id="XP_073226497.1">
    <property type="nucleotide sequence ID" value="XM_073370396.1"/>
</dbReference>
<protein>
    <submittedName>
        <fullName evidence="5">Pentatricopeptide repeat-containing protein At2g27800, mitochondrial</fullName>
    </submittedName>
</protein>
<evidence type="ECO:0000256" key="1">
    <source>
        <dbReference type="ARBA" id="ARBA00007626"/>
    </source>
</evidence>
<organism evidence="4 5">
    <name type="scientific">Cicer arietinum</name>
    <name type="common">Chickpea</name>
    <name type="synonym">Garbanzo</name>
    <dbReference type="NCBI Taxonomy" id="3827"/>
    <lineage>
        <taxon>Eukaryota</taxon>
        <taxon>Viridiplantae</taxon>
        <taxon>Streptophyta</taxon>
        <taxon>Embryophyta</taxon>
        <taxon>Tracheophyta</taxon>
        <taxon>Spermatophyta</taxon>
        <taxon>Magnoliopsida</taxon>
        <taxon>eudicotyledons</taxon>
        <taxon>Gunneridae</taxon>
        <taxon>Pentapetalae</taxon>
        <taxon>rosids</taxon>
        <taxon>fabids</taxon>
        <taxon>Fabales</taxon>
        <taxon>Fabaceae</taxon>
        <taxon>Papilionoideae</taxon>
        <taxon>50 kb inversion clade</taxon>
        <taxon>NPAAA clade</taxon>
        <taxon>Hologalegina</taxon>
        <taxon>IRL clade</taxon>
        <taxon>Cicereae</taxon>
        <taxon>Cicer</taxon>
    </lineage>
</organism>
<dbReference type="PaxDb" id="3827-XP_004505962.1"/>
<dbReference type="GeneID" id="101503874"/>
<feature type="repeat" description="PPR" evidence="3">
    <location>
        <begin position="430"/>
        <end position="464"/>
    </location>
</feature>
<keyword evidence="4" id="KW-1185">Reference proteome</keyword>
<sequence>MLSFGRNCLKYCSYFRRNSSNENLCSITTYLQKFPELFVLNDPIEKISHKMQFFHHPQKVDPFLFQTTASYTHFPIKLRMKPEFESWLEQSLVRRRTLDFLSPFPFSTGRLRPINVHLLIPLICFNSCYYSTKAPSRSYRRRARKRFLKSCMPTLDQAQFQFAQSQLLPRFTPEELCNVIAIQRDSLVCLELFHWASHQPRFRHDVSTFHVTIKKLGDAKMYEEMDDIVNQLLAVPSIGSEALFNMIIYYFTEARKLTRAVHIFKHMKSNRNPNCSYRPSIRTYNILFAALLSRGCNSYINLVYMETLSCLFRQMVNDDGIEPDIFSLNSMIKGYVLSLHVNDALRIFHQMGVVYDCKPNSLTYDYLIHGLCAQGRTENAKELYHEMKTKGFTPNSKSYNSLVNSLALGGEVEAAVDYLWEMTRKQKSVDFITYRTVLDEICRRGRVEDAMSFLQELQEKDLVDGHTYRKLLYVLEDDYGNSANRIESGPALVSSENRW</sequence>
<gene>
    <name evidence="5" type="primary">LOC101503874</name>
</gene>
<dbReference type="InterPro" id="IPR051240">
    <property type="entry name" value="Mito_RNA-Proc/Resp"/>
</dbReference>
<dbReference type="eggNOG" id="KOG4197">
    <property type="taxonomic scope" value="Eukaryota"/>
</dbReference>
<evidence type="ECO:0000313" key="4">
    <source>
        <dbReference type="Proteomes" id="UP000087171"/>
    </source>
</evidence>
<dbReference type="RefSeq" id="XP_004505962.1">
    <property type="nucleotide sequence ID" value="XM_004505905.3"/>
</dbReference>
<dbReference type="Proteomes" id="UP000087171">
    <property type="component" value="Chromosome Ca6"/>
</dbReference>
<dbReference type="GO" id="GO:0003729">
    <property type="term" value="F:mRNA binding"/>
    <property type="evidence" value="ECO:0007669"/>
    <property type="project" value="TreeGrafter"/>
</dbReference>
<evidence type="ECO:0000313" key="5">
    <source>
        <dbReference type="RefSeq" id="XP_004505962.1"/>
    </source>
</evidence>
<accession>A0A1S2YK09</accession>
<dbReference type="InterPro" id="IPR002885">
    <property type="entry name" value="PPR_rpt"/>
</dbReference>
<dbReference type="NCBIfam" id="TIGR00756">
    <property type="entry name" value="PPR"/>
    <property type="match status" value="3"/>
</dbReference>
<feature type="repeat" description="PPR" evidence="3">
    <location>
        <begin position="395"/>
        <end position="429"/>
    </location>
</feature>
<dbReference type="OrthoDB" id="185373at2759"/>
<dbReference type="KEGG" id="cam:101503874"/>
<evidence type="ECO:0000256" key="3">
    <source>
        <dbReference type="PROSITE-ProRule" id="PRU00708"/>
    </source>
</evidence>
<keyword evidence="2" id="KW-0677">Repeat</keyword>
<dbReference type="Pfam" id="PF13041">
    <property type="entry name" value="PPR_2"/>
    <property type="match status" value="1"/>
</dbReference>
<dbReference type="PROSITE" id="PS51375">
    <property type="entry name" value="PPR"/>
    <property type="match status" value="3"/>
</dbReference>
<feature type="repeat" description="PPR" evidence="3">
    <location>
        <begin position="360"/>
        <end position="394"/>
    </location>
</feature>
<evidence type="ECO:0000256" key="2">
    <source>
        <dbReference type="ARBA" id="ARBA00022737"/>
    </source>
</evidence>
<reference evidence="4" key="1">
    <citation type="journal article" date="2013" name="Nat. Biotechnol.">
        <title>Draft genome sequence of chickpea (Cicer arietinum) provides a resource for trait improvement.</title>
        <authorList>
            <person name="Varshney R.K."/>
            <person name="Song C."/>
            <person name="Saxena R.K."/>
            <person name="Azam S."/>
            <person name="Yu S."/>
            <person name="Sharpe A.G."/>
            <person name="Cannon S."/>
            <person name="Baek J."/>
            <person name="Rosen B.D."/>
            <person name="Tar'an B."/>
            <person name="Millan T."/>
            <person name="Zhang X."/>
            <person name="Ramsay L.D."/>
            <person name="Iwata A."/>
            <person name="Wang Y."/>
            <person name="Nelson W."/>
            <person name="Farmer A.D."/>
            <person name="Gaur P.M."/>
            <person name="Soderlund C."/>
            <person name="Penmetsa R.V."/>
            <person name="Xu C."/>
            <person name="Bharti A.K."/>
            <person name="He W."/>
            <person name="Winter P."/>
            <person name="Zhao S."/>
            <person name="Hane J.K."/>
            <person name="Carrasquilla-Garcia N."/>
            <person name="Condie J.A."/>
            <person name="Upadhyaya H.D."/>
            <person name="Luo M.C."/>
            <person name="Thudi M."/>
            <person name="Gowda C.L."/>
            <person name="Singh N.P."/>
            <person name="Lichtenzveig J."/>
            <person name="Gali K.K."/>
            <person name="Rubio J."/>
            <person name="Nadarajan N."/>
            <person name="Dolezel J."/>
            <person name="Bansal K.C."/>
            <person name="Xu X."/>
            <person name="Edwards D."/>
            <person name="Zhang G."/>
            <person name="Kahl G."/>
            <person name="Gil J."/>
            <person name="Singh K.B."/>
            <person name="Datta S.K."/>
            <person name="Jackson S.A."/>
            <person name="Wang J."/>
            <person name="Cook D.R."/>
        </authorList>
    </citation>
    <scope>NUCLEOTIDE SEQUENCE [LARGE SCALE GENOMIC DNA]</scope>
    <source>
        <strain evidence="4">cv. CDC Frontier</strain>
    </source>
</reference>
<dbReference type="STRING" id="3827.A0A1S2YK09"/>
<dbReference type="Pfam" id="PF01535">
    <property type="entry name" value="PPR"/>
    <property type="match status" value="2"/>
</dbReference>
<reference evidence="5" key="2">
    <citation type="submission" date="2025-08" db="UniProtKB">
        <authorList>
            <consortium name="RefSeq"/>
        </authorList>
    </citation>
    <scope>IDENTIFICATION</scope>
    <source>
        <tissue evidence="5">Etiolated seedlings</tissue>
    </source>
</reference>
<dbReference type="Gene3D" id="1.25.40.10">
    <property type="entry name" value="Tetratricopeptide repeat domain"/>
    <property type="match status" value="2"/>
</dbReference>
<dbReference type="AlphaFoldDB" id="A0A1S2YK09"/>
<dbReference type="PANTHER" id="PTHR47933">
    <property type="entry name" value="PENTATRICOPEPTIDE REPEAT-CONTAINING PROTEIN 1, MITOCHONDRIAL"/>
    <property type="match status" value="1"/>
</dbReference>
<proteinExistence type="inferred from homology"/>
<dbReference type="InterPro" id="IPR011990">
    <property type="entry name" value="TPR-like_helical_dom_sf"/>
</dbReference>